<sequence length="38" mass="4220">MATINLYYDVGNLKQNMKGGDHLKVDKRSSDYSSEGLA</sequence>
<accession>A0A382AGQ7</accession>
<evidence type="ECO:0000256" key="1">
    <source>
        <dbReference type="SAM" id="MobiDB-lite"/>
    </source>
</evidence>
<dbReference type="EMBL" id="UINC01025351">
    <property type="protein sequence ID" value="SVB00775.1"/>
    <property type="molecule type" value="Genomic_DNA"/>
</dbReference>
<evidence type="ECO:0000313" key="2">
    <source>
        <dbReference type="EMBL" id="SVB00775.1"/>
    </source>
</evidence>
<reference evidence="2" key="1">
    <citation type="submission" date="2018-05" db="EMBL/GenBank/DDBJ databases">
        <authorList>
            <person name="Lanie J.A."/>
            <person name="Ng W.-L."/>
            <person name="Kazmierczak K.M."/>
            <person name="Andrzejewski T.M."/>
            <person name="Davidsen T.M."/>
            <person name="Wayne K.J."/>
            <person name="Tettelin H."/>
            <person name="Glass J.I."/>
            <person name="Rusch D."/>
            <person name="Podicherti R."/>
            <person name="Tsui H.-C.T."/>
            <person name="Winkler M.E."/>
        </authorList>
    </citation>
    <scope>NUCLEOTIDE SEQUENCE</scope>
</reference>
<organism evidence="2">
    <name type="scientific">marine metagenome</name>
    <dbReference type="NCBI Taxonomy" id="408172"/>
    <lineage>
        <taxon>unclassified sequences</taxon>
        <taxon>metagenomes</taxon>
        <taxon>ecological metagenomes</taxon>
    </lineage>
</organism>
<name>A0A382AGQ7_9ZZZZ</name>
<dbReference type="AlphaFoldDB" id="A0A382AGQ7"/>
<proteinExistence type="predicted"/>
<feature type="compositionally biased region" description="Basic and acidic residues" evidence="1">
    <location>
        <begin position="19"/>
        <end position="30"/>
    </location>
</feature>
<protein>
    <submittedName>
        <fullName evidence="2">Uncharacterized protein</fullName>
    </submittedName>
</protein>
<feature type="region of interest" description="Disordered" evidence="1">
    <location>
        <begin position="19"/>
        <end position="38"/>
    </location>
</feature>
<gene>
    <name evidence="2" type="ORF">METZ01_LOCUS153629</name>
</gene>